<organism evidence="1 2">
    <name type="scientific">Dentiscutata erythropus</name>
    <dbReference type="NCBI Taxonomy" id="1348616"/>
    <lineage>
        <taxon>Eukaryota</taxon>
        <taxon>Fungi</taxon>
        <taxon>Fungi incertae sedis</taxon>
        <taxon>Mucoromycota</taxon>
        <taxon>Glomeromycotina</taxon>
        <taxon>Glomeromycetes</taxon>
        <taxon>Diversisporales</taxon>
        <taxon>Gigasporaceae</taxon>
        <taxon>Dentiscutata</taxon>
    </lineage>
</organism>
<proteinExistence type="predicted"/>
<accession>A0A9N9IML9</accession>
<protein>
    <submittedName>
        <fullName evidence="1">9285_t:CDS:1</fullName>
    </submittedName>
</protein>
<dbReference type="Proteomes" id="UP000789405">
    <property type="component" value="Unassembled WGS sequence"/>
</dbReference>
<evidence type="ECO:0000313" key="2">
    <source>
        <dbReference type="Proteomes" id="UP000789405"/>
    </source>
</evidence>
<keyword evidence="2" id="KW-1185">Reference proteome</keyword>
<reference evidence="1" key="1">
    <citation type="submission" date="2021-06" db="EMBL/GenBank/DDBJ databases">
        <authorList>
            <person name="Kallberg Y."/>
            <person name="Tangrot J."/>
            <person name="Rosling A."/>
        </authorList>
    </citation>
    <scope>NUCLEOTIDE SEQUENCE</scope>
    <source>
        <strain evidence="1">MA453B</strain>
    </source>
</reference>
<gene>
    <name evidence="1" type="ORF">DERYTH_LOCUS15874</name>
</gene>
<feature type="non-terminal residue" evidence="1">
    <location>
        <position position="1"/>
    </location>
</feature>
<name>A0A9N9IML9_9GLOM</name>
<comment type="caution">
    <text evidence="1">The sequence shown here is derived from an EMBL/GenBank/DDBJ whole genome shotgun (WGS) entry which is preliminary data.</text>
</comment>
<dbReference type="EMBL" id="CAJVPY010013264">
    <property type="protein sequence ID" value="CAG8739534.1"/>
    <property type="molecule type" value="Genomic_DNA"/>
</dbReference>
<evidence type="ECO:0000313" key="1">
    <source>
        <dbReference type="EMBL" id="CAG8739534.1"/>
    </source>
</evidence>
<dbReference type="AlphaFoldDB" id="A0A9N9IML9"/>
<sequence length="68" mass="7864">SEQQQKKKIINQNYRTPPTTLTTPRVEIQSQKIIYSVKLLEFTKVHKYKPPILINTLKPTDVLNSEAA</sequence>